<proteinExistence type="predicted"/>
<reference evidence="1 2" key="1">
    <citation type="journal article" date="2022" name="Nat. Plants">
        <title>Genomes of leafy and leafless Platanthera orchids illuminate the evolution of mycoheterotrophy.</title>
        <authorList>
            <person name="Li M.H."/>
            <person name="Liu K.W."/>
            <person name="Li Z."/>
            <person name="Lu H.C."/>
            <person name="Ye Q.L."/>
            <person name="Zhang D."/>
            <person name="Wang J.Y."/>
            <person name="Li Y.F."/>
            <person name="Zhong Z.M."/>
            <person name="Liu X."/>
            <person name="Yu X."/>
            <person name="Liu D.K."/>
            <person name="Tu X.D."/>
            <person name="Liu B."/>
            <person name="Hao Y."/>
            <person name="Liao X.Y."/>
            <person name="Jiang Y.T."/>
            <person name="Sun W.H."/>
            <person name="Chen J."/>
            <person name="Chen Y.Q."/>
            <person name="Ai Y."/>
            <person name="Zhai J.W."/>
            <person name="Wu S.S."/>
            <person name="Zhou Z."/>
            <person name="Hsiao Y.Y."/>
            <person name="Wu W.L."/>
            <person name="Chen Y.Y."/>
            <person name="Lin Y.F."/>
            <person name="Hsu J.L."/>
            <person name="Li C.Y."/>
            <person name="Wang Z.W."/>
            <person name="Zhao X."/>
            <person name="Zhong W.Y."/>
            <person name="Ma X.K."/>
            <person name="Ma L."/>
            <person name="Huang J."/>
            <person name="Chen G.Z."/>
            <person name="Huang M.Z."/>
            <person name="Huang L."/>
            <person name="Peng D.H."/>
            <person name="Luo Y.B."/>
            <person name="Zou S.Q."/>
            <person name="Chen S.P."/>
            <person name="Lan S."/>
            <person name="Tsai W.C."/>
            <person name="Van de Peer Y."/>
            <person name="Liu Z.J."/>
        </authorList>
    </citation>
    <scope>NUCLEOTIDE SEQUENCE [LARGE SCALE GENOMIC DNA]</scope>
    <source>
        <strain evidence="1">Lor287</strain>
    </source>
</reference>
<dbReference type="AlphaFoldDB" id="A0AAP0G8T6"/>
<name>A0AAP0G8T6_9ASPA</name>
<dbReference type="Proteomes" id="UP001418222">
    <property type="component" value="Unassembled WGS sequence"/>
</dbReference>
<evidence type="ECO:0000313" key="2">
    <source>
        <dbReference type="Proteomes" id="UP001418222"/>
    </source>
</evidence>
<evidence type="ECO:0000313" key="1">
    <source>
        <dbReference type="EMBL" id="KAK8944603.1"/>
    </source>
</evidence>
<gene>
    <name evidence="1" type="ORF">KSP39_PZI007921</name>
</gene>
<accession>A0AAP0G8T6</accession>
<protein>
    <submittedName>
        <fullName evidence="1">Uncharacterized protein</fullName>
    </submittedName>
</protein>
<sequence length="57" mass="6662">MQDFNILMRMRKHTNHFATTLQLYVQSRLSDVSCHQFQDSLKHMIVPSENVPGESIT</sequence>
<organism evidence="1 2">
    <name type="scientific">Platanthera zijinensis</name>
    <dbReference type="NCBI Taxonomy" id="2320716"/>
    <lineage>
        <taxon>Eukaryota</taxon>
        <taxon>Viridiplantae</taxon>
        <taxon>Streptophyta</taxon>
        <taxon>Embryophyta</taxon>
        <taxon>Tracheophyta</taxon>
        <taxon>Spermatophyta</taxon>
        <taxon>Magnoliopsida</taxon>
        <taxon>Liliopsida</taxon>
        <taxon>Asparagales</taxon>
        <taxon>Orchidaceae</taxon>
        <taxon>Orchidoideae</taxon>
        <taxon>Orchideae</taxon>
        <taxon>Orchidinae</taxon>
        <taxon>Platanthera</taxon>
    </lineage>
</organism>
<keyword evidence="2" id="KW-1185">Reference proteome</keyword>
<comment type="caution">
    <text evidence="1">The sequence shown here is derived from an EMBL/GenBank/DDBJ whole genome shotgun (WGS) entry which is preliminary data.</text>
</comment>
<dbReference type="EMBL" id="JBBWWQ010000006">
    <property type="protein sequence ID" value="KAK8944603.1"/>
    <property type="molecule type" value="Genomic_DNA"/>
</dbReference>